<keyword evidence="2" id="KW-0808">Transferase</keyword>
<dbReference type="InterPro" id="IPR000182">
    <property type="entry name" value="GNAT_dom"/>
</dbReference>
<accession>A0A2M9C0R9</accession>
<dbReference type="SUPFAM" id="SSF55729">
    <property type="entry name" value="Acyl-CoA N-acyltransferases (Nat)"/>
    <property type="match status" value="1"/>
</dbReference>
<dbReference type="Pfam" id="PF00583">
    <property type="entry name" value="Acetyltransf_1"/>
    <property type="match status" value="1"/>
</dbReference>
<dbReference type="CDD" id="cd04301">
    <property type="entry name" value="NAT_SF"/>
    <property type="match status" value="1"/>
</dbReference>
<dbReference type="PROSITE" id="PS51186">
    <property type="entry name" value="GNAT"/>
    <property type="match status" value="1"/>
</dbReference>
<comment type="caution">
    <text evidence="2">The sequence shown here is derived from an EMBL/GenBank/DDBJ whole genome shotgun (WGS) entry which is preliminary data.</text>
</comment>
<gene>
    <name evidence="2" type="ORF">CLV54_1563</name>
</gene>
<sequence length="196" mass="21425">MQGAGEVRALAVDEVPWSDVEQVFGTRGDASRCWCQWFKMPASGWDAATSDTCRNDFRRQVDTLRPSPGVIAYLGDEPVGWCAVEPRTGYPRLLQSTVVKSSPEREDDSTVWAVTCFVVRVGFRKRGIGGELLARAVEHARDNGARLVEGYPVDTAARTAASSAELYHGTLSLFEKAGFTITSRPTKTRAVVTLAL</sequence>
<organism evidence="2 3">
    <name type="scientific">Compostimonas suwonensis</name>
    <dbReference type="NCBI Taxonomy" id="1048394"/>
    <lineage>
        <taxon>Bacteria</taxon>
        <taxon>Bacillati</taxon>
        <taxon>Actinomycetota</taxon>
        <taxon>Actinomycetes</taxon>
        <taxon>Micrococcales</taxon>
        <taxon>Microbacteriaceae</taxon>
        <taxon>Compostimonas</taxon>
    </lineage>
</organism>
<feature type="domain" description="N-acetyltransferase" evidence="1">
    <location>
        <begin position="10"/>
        <end position="196"/>
    </location>
</feature>
<dbReference type="GO" id="GO:0016747">
    <property type="term" value="F:acyltransferase activity, transferring groups other than amino-acyl groups"/>
    <property type="evidence" value="ECO:0007669"/>
    <property type="project" value="InterPro"/>
</dbReference>
<evidence type="ECO:0000259" key="1">
    <source>
        <dbReference type="PROSITE" id="PS51186"/>
    </source>
</evidence>
<dbReference type="AlphaFoldDB" id="A0A2M9C0R9"/>
<dbReference type="EMBL" id="PGFB01000002">
    <property type="protein sequence ID" value="PJJ63882.1"/>
    <property type="molecule type" value="Genomic_DNA"/>
</dbReference>
<dbReference type="OrthoDB" id="3239945at2"/>
<name>A0A2M9C0R9_9MICO</name>
<evidence type="ECO:0000313" key="2">
    <source>
        <dbReference type="EMBL" id="PJJ63882.1"/>
    </source>
</evidence>
<dbReference type="Gene3D" id="3.40.630.30">
    <property type="match status" value="1"/>
</dbReference>
<dbReference type="Proteomes" id="UP000230161">
    <property type="component" value="Unassembled WGS sequence"/>
</dbReference>
<keyword evidence="3" id="KW-1185">Reference proteome</keyword>
<evidence type="ECO:0000313" key="3">
    <source>
        <dbReference type="Proteomes" id="UP000230161"/>
    </source>
</evidence>
<reference evidence="2 3" key="1">
    <citation type="submission" date="2017-11" db="EMBL/GenBank/DDBJ databases">
        <title>Genomic Encyclopedia of Archaeal and Bacterial Type Strains, Phase II (KMG-II): From Individual Species to Whole Genera.</title>
        <authorList>
            <person name="Goeker M."/>
        </authorList>
    </citation>
    <scope>NUCLEOTIDE SEQUENCE [LARGE SCALE GENOMIC DNA]</scope>
    <source>
        <strain evidence="2 3">DSM 25625</strain>
    </source>
</reference>
<dbReference type="RefSeq" id="WP_100344330.1">
    <property type="nucleotide sequence ID" value="NZ_PGFB01000002.1"/>
</dbReference>
<proteinExistence type="predicted"/>
<protein>
    <submittedName>
        <fullName evidence="2">Acetyltransferase (GNAT) family protein</fullName>
    </submittedName>
</protein>
<dbReference type="InterPro" id="IPR016181">
    <property type="entry name" value="Acyl_CoA_acyltransferase"/>
</dbReference>